<accession>A0AAV4UIT4</accession>
<name>A0AAV4UIT4_CAEEX</name>
<organism evidence="2 3">
    <name type="scientific">Caerostris extrusa</name>
    <name type="common">Bark spider</name>
    <name type="synonym">Caerostris bankana</name>
    <dbReference type="NCBI Taxonomy" id="172846"/>
    <lineage>
        <taxon>Eukaryota</taxon>
        <taxon>Metazoa</taxon>
        <taxon>Ecdysozoa</taxon>
        <taxon>Arthropoda</taxon>
        <taxon>Chelicerata</taxon>
        <taxon>Arachnida</taxon>
        <taxon>Araneae</taxon>
        <taxon>Araneomorphae</taxon>
        <taxon>Entelegynae</taxon>
        <taxon>Araneoidea</taxon>
        <taxon>Araneidae</taxon>
        <taxon>Caerostris</taxon>
    </lineage>
</organism>
<keyword evidence="3" id="KW-1185">Reference proteome</keyword>
<feature type="compositionally biased region" description="Basic and acidic residues" evidence="1">
    <location>
        <begin position="1"/>
        <end position="17"/>
    </location>
</feature>
<dbReference type="Proteomes" id="UP001054945">
    <property type="component" value="Unassembled WGS sequence"/>
</dbReference>
<dbReference type="AlphaFoldDB" id="A0AAV4UIT4"/>
<dbReference type="EMBL" id="BPLR01012907">
    <property type="protein sequence ID" value="GIY57435.1"/>
    <property type="molecule type" value="Genomic_DNA"/>
</dbReference>
<sequence>MGKTKSDSFNPENRKVSDANSSLSDSAVETLAISYEDSYEAKLSANSKDQSSEDTEDSGSLIDPNSLTNSRKDAILL</sequence>
<evidence type="ECO:0000256" key="1">
    <source>
        <dbReference type="SAM" id="MobiDB-lite"/>
    </source>
</evidence>
<comment type="caution">
    <text evidence="2">The sequence shown here is derived from an EMBL/GenBank/DDBJ whole genome shotgun (WGS) entry which is preliminary data.</text>
</comment>
<proteinExistence type="predicted"/>
<protein>
    <submittedName>
        <fullName evidence="2">Uncharacterized protein</fullName>
    </submittedName>
</protein>
<feature type="region of interest" description="Disordered" evidence="1">
    <location>
        <begin position="40"/>
        <end position="77"/>
    </location>
</feature>
<feature type="region of interest" description="Disordered" evidence="1">
    <location>
        <begin position="1"/>
        <end position="26"/>
    </location>
</feature>
<evidence type="ECO:0000313" key="2">
    <source>
        <dbReference type="EMBL" id="GIY57435.1"/>
    </source>
</evidence>
<gene>
    <name evidence="2" type="ORF">CEXT_761591</name>
</gene>
<reference evidence="2 3" key="1">
    <citation type="submission" date="2021-06" db="EMBL/GenBank/DDBJ databases">
        <title>Caerostris extrusa draft genome.</title>
        <authorList>
            <person name="Kono N."/>
            <person name="Arakawa K."/>
        </authorList>
    </citation>
    <scope>NUCLEOTIDE SEQUENCE [LARGE SCALE GENOMIC DNA]</scope>
</reference>
<evidence type="ECO:0000313" key="3">
    <source>
        <dbReference type="Proteomes" id="UP001054945"/>
    </source>
</evidence>